<comment type="caution">
    <text evidence="5">The sequence shown here is derived from an EMBL/GenBank/DDBJ whole genome shotgun (WGS) entry which is preliminary data.</text>
</comment>
<gene>
    <name evidence="5" type="ORF">NDI38_11095</name>
</gene>
<feature type="coiled-coil region" evidence="3">
    <location>
        <begin position="152"/>
        <end position="179"/>
    </location>
</feature>
<dbReference type="Pfam" id="PF04966">
    <property type="entry name" value="OprB"/>
    <property type="match status" value="1"/>
</dbReference>
<name>A0ABV0KIY8_9CYAN</name>
<dbReference type="InterPro" id="IPR047684">
    <property type="entry name" value="Por_som-like"/>
</dbReference>
<dbReference type="NCBIfam" id="NF033921">
    <property type="entry name" value="por_somb"/>
    <property type="match status" value="1"/>
</dbReference>
<feature type="domain" description="SLH" evidence="4">
    <location>
        <begin position="71"/>
        <end position="135"/>
    </location>
</feature>
<evidence type="ECO:0000256" key="2">
    <source>
        <dbReference type="RuleBase" id="RU363072"/>
    </source>
</evidence>
<dbReference type="Gene3D" id="2.40.160.180">
    <property type="entry name" value="Carbohydrate-selective porin OprB"/>
    <property type="match status" value="1"/>
</dbReference>
<protein>
    <submittedName>
        <fullName evidence="5">Iron uptake porin</fullName>
    </submittedName>
</protein>
<dbReference type="PANTHER" id="PTHR43308">
    <property type="entry name" value="OUTER MEMBRANE PROTEIN ALPHA-RELATED"/>
    <property type="match status" value="1"/>
</dbReference>
<proteinExistence type="inferred from homology"/>
<dbReference type="Pfam" id="PF00395">
    <property type="entry name" value="SLH"/>
    <property type="match status" value="1"/>
</dbReference>
<dbReference type="InterPro" id="IPR038673">
    <property type="entry name" value="OprB_sf"/>
</dbReference>
<dbReference type="EMBL" id="JAMPLM010000008">
    <property type="protein sequence ID" value="MEP1058981.1"/>
    <property type="molecule type" value="Genomic_DNA"/>
</dbReference>
<dbReference type="Proteomes" id="UP001476950">
    <property type="component" value="Unassembled WGS sequence"/>
</dbReference>
<dbReference type="PANTHER" id="PTHR43308:SF1">
    <property type="entry name" value="OUTER MEMBRANE PROTEIN ALPHA"/>
    <property type="match status" value="1"/>
</dbReference>
<evidence type="ECO:0000256" key="1">
    <source>
        <dbReference type="ARBA" id="ARBA00008769"/>
    </source>
</evidence>
<evidence type="ECO:0000256" key="3">
    <source>
        <dbReference type="SAM" id="Coils"/>
    </source>
</evidence>
<accession>A0ABV0KIY8</accession>
<dbReference type="RefSeq" id="WP_190450040.1">
    <property type="nucleotide sequence ID" value="NZ_JAMPLM010000008.1"/>
</dbReference>
<organism evidence="5 6">
    <name type="scientific">Stenomitos frigidus AS-A4</name>
    <dbReference type="NCBI Taxonomy" id="2933935"/>
    <lineage>
        <taxon>Bacteria</taxon>
        <taxon>Bacillati</taxon>
        <taxon>Cyanobacteriota</taxon>
        <taxon>Cyanophyceae</taxon>
        <taxon>Leptolyngbyales</taxon>
        <taxon>Leptolyngbyaceae</taxon>
        <taxon>Stenomitos</taxon>
    </lineage>
</organism>
<reference evidence="5 6" key="1">
    <citation type="submission" date="2022-04" db="EMBL/GenBank/DDBJ databases">
        <title>Positive selection, recombination, and allopatry shape intraspecific diversity of widespread and dominant cyanobacteria.</title>
        <authorList>
            <person name="Wei J."/>
            <person name="Shu W."/>
            <person name="Hu C."/>
        </authorList>
    </citation>
    <scope>NUCLEOTIDE SEQUENCE [LARGE SCALE GENOMIC DNA]</scope>
    <source>
        <strain evidence="5 6">AS-A4</strain>
    </source>
</reference>
<comment type="similarity">
    <text evidence="1 2">Belongs to the OprB family.</text>
</comment>
<keyword evidence="3" id="KW-0175">Coiled coil</keyword>
<evidence type="ECO:0000313" key="6">
    <source>
        <dbReference type="Proteomes" id="UP001476950"/>
    </source>
</evidence>
<keyword evidence="6" id="KW-1185">Reference proteome</keyword>
<dbReference type="InterPro" id="IPR051465">
    <property type="entry name" value="Cell_Envelope_Struct_Comp"/>
</dbReference>
<dbReference type="InterPro" id="IPR007049">
    <property type="entry name" value="Carb-sel_porin_OprB"/>
</dbReference>
<evidence type="ECO:0000313" key="5">
    <source>
        <dbReference type="EMBL" id="MEP1058981.1"/>
    </source>
</evidence>
<dbReference type="InterPro" id="IPR001119">
    <property type="entry name" value="SLH_dom"/>
</dbReference>
<sequence>MAKAPWNFGWIIVTVLGIGVVMPAARAGDRSISLTQASPASTSNIQTVDVSESTLTASNEAQPDVIDQVTSVSQLSDIQPTDWAFQALQSLVERYGVIAGYPDQTYRGNRALTRYEFAAGLNAALNRIDELLAAGTADLVKKEDLAAVQKLQEEFAAELATLRGRVDALEIRAATLEKQQFSTTTKLVGEAIFAVVDLFGDASSNSPNRDQDNYNTTVSDRIRLNLLTSFSGKDLLFTRLQANNVIDPGPTAASGFTAPGNEARISFDQPIDDNSVAIQQLRYSFPLTDNVRVTLVGAGVSYVDIIDVINPLQSDSGGTISRFGRFSPLYRYGSGAGIATNISLSKSLKLELGYLAGEAENSSFGNGLFNGDYAALAQIVFSPGNLGKIAFTYVNAYNDNGLGHGTGSLLSNLSGRTVSSNSYGVEANFKLIKGLEVGGWVGYTSARSLTRGRRGDADVWNFALTLALPDLGKRGNLGGIIFGMQPRLTGSDRSIGLAQRRDSDTGFHLEAFYRYRINNNIAITPGIIWLTAPNHNDSNGDIVVGVLRTTFTF</sequence>
<dbReference type="PROSITE" id="PS51272">
    <property type="entry name" value="SLH"/>
    <property type="match status" value="1"/>
</dbReference>
<evidence type="ECO:0000259" key="4">
    <source>
        <dbReference type="PROSITE" id="PS51272"/>
    </source>
</evidence>